<dbReference type="InterPro" id="IPR012098">
    <property type="entry name" value="SND3_fun"/>
</dbReference>
<gene>
    <name evidence="2" type="ORF">NGRA_2358</name>
</gene>
<dbReference type="PIRSF" id="PIRSF008756">
    <property type="entry name" value="P_tr_PHO88"/>
    <property type="match status" value="1"/>
</dbReference>
<keyword evidence="1" id="KW-0812">Transmembrane</keyword>
<dbReference type="AlphaFoldDB" id="A0A9P6GWT7"/>
<sequence>MSIALSTIDQVINFGLSILTMQISKKPCLQEPNILWTLRIVYISANALLLLMYLFIKQRISTVNDQRKLRVKKDNGLFQDNEVEEEIEITYSEYDSKELTKLFRSSIMQVLIVAVLHFKWSVVQPLIVQSTGPVRNLFLNPLCLAYIWNKPVLRPFELNTLFQKTTEPETTTATPEKKRKKEE</sequence>
<reference evidence="2 3" key="1">
    <citation type="journal article" date="2020" name="Genome Biol. Evol.">
        <title>Comparative genomics of strictly vertically transmitted, feminizing microsporidia endosymbionts of amphipod crustaceans.</title>
        <authorList>
            <person name="Cormier A."/>
            <person name="Chebbi M.A."/>
            <person name="Giraud I."/>
            <person name="Wattier R."/>
            <person name="Teixeira M."/>
            <person name="Gilbert C."/>
            <person name="Rigaud T."/>
            <person name="Cordaux R."/>
        </authorList>
    </citation>
    <scope>NUCLEOTIDE SEQUENCE [LARGE SCALE GENOMIC DNA]</scope>
    <source>
        <strain evidence="2 3">Ou3-Ou53</strain>
    </source>
</reference>
<dbReference type="Proteomes" id="UP000740883">
    <property type="component" value="Unassembled WGS sequence"/>
</dbReference>
<comment type="caution">
    <text evidence="2">The sequence shown here is derived from an EMBL/GenBank/DDBJ whole genome shotgun (WGS) entry which is preliminary data.</text>
</comment>
<name>A0A9P6GWT7_9MICR</name>
<keyword evidence="3" id="KW-1185">Reference proteome</keyword>
<accession>A0A9P6GWT7</accession>
<dbReference type="PANTHER" id="PTHR28112:SF1">
    <property type="entry name" value="SRP-INDEPENDENT TARGETING PROTEIN 3"/>
    <property type="match status" value="1"/>
</dbReference>
<dbReference type="Pfam" id="PF10032">
    <property type="entry name" value="Pho88"/>
    <property type="match status" value="1"/>
</dbReference>
<evidence type="ECO:0000313" key="2">
    <source>
        <dbReference type="EMBL" id="KAF9761879.1"/>
    </source>
</evidence>
<organism evidence="2 3">
    <name type="scientific">Nosema granulosis</name>
    <dbReference type="NCBI Taxonomy" id="83296"/>
    <lineage>
        <taxon>Eukaryota</taxon>
        <taxon>Fungi</taxon>
        <taxon>Fungi incertae sedis</taxon>
        <taxon>Microsporidia</taxon>
        <taxon>Nosematidae</taxon>
        <taxon>Nosema</taxon>
    </lineage>
</organism>
<dbReference type="PANTHER" id="PTHR28112">
    <property type="entry name" value="SRP-INDEPENDENT TARGETING PROTEIN 3"/>
    <property type="match status" value="1"/>
</dbReference>
<dbReference type="OrthoDB" id="2190094at2759"/>
<dbReference type="GO" id="GO:0005739">
    <property type="term" value="C:mitochondrion"/>
    <property type="evidence" value="ECO:0007669"/>
    <property type="project" value="TreeGrafter"/>
</dbReference>
<keyword evidence="1" id="KW-1133">Transmembrane helix</keyword>
<evidence type="ECO:0000313" key="3">
    <source>
        <dbReference type="Proteomes" id="UP000740883"/>
    </source>
</evidence>
<feature type="transmembrane region" description="Helical" evidence="1">
    <location>
        <begin position="34"/>
        <end position="56"/>
    </location>
</feature>
<dbReference type="GO" id="GO:0005783">
    <property type="term" value="C:endoplasmic reticulum"/>
    <property type="evidence" value="ECO:0007669"/>
    <property type="project" value="InterPro"/>
</dbReference>
<protein>
    <submittedName>
        <fullName evidence="2">Uncharacterized protein</fullName>
    </submittedName>
</protein>
<dbReference type="EMBL" id="SBJO01000249">
    <property type="protein sequence ID" value="KAF9761879.1"/>
    <property type="molecule type" value="Genomic_DNA"/>
</dbReference>
<keyword evidence="1" id="KW-0472">Membrane</keyword>
<dbReference type="GO" id="GO:0045047">
    <property type="term" value="P:protein targeting to ER"/>
    <property type="evidence" value="ECO:0007669"/>
    <property type="project" value="InterPro"/>
</dbReference>
<evidence type="ECO:0000256" key="1">
    <source>
        <dbReference type="SAM" id="Phobius"/>
    </source>
</evidence>
<proteinExistence type="predicted"/>